<dbReference type="SUPFAM" id="SSF111384">
    <property type="entry name" value="OmpH-like"/>
    <property type="match status" value="1"/>
</dbReference>
<organism evidence="4 5">
    <name type="scientific">Sneathiella sedimenti</name>
    <dbReference type="NCBI Taxonomy" id="2816034"/>
    <lineage>
        <taxon>Bacteria</taxon>
        <taxon>Pseudomonadati</taxon>
        <taxon>Pseudomonadota</taxon>
        <taxon>Alphaproteobacteria</taxon>
        <taxon>Sneathiellales</taxon>
        <taxon>Sneathiellaceae</taxon>
        <taxon>Sneathiella</taxon>
    </lineage>
</organism>
<dbReference type="Pfam" id="PF03938">
    <property type="entry name" value="OmpH"/>
    <property type="match status" value="1"/>
</dbReference>
<keyword evidence="5" id="KW-1185">Reference proteome</keyword>
<gene>
    <name evidence="4" type="ORF">J0X12_15345</name>
</gene>
<keyword evidence="2" id="KW-0732">Signal</keyword>
<dbReference type="Proteomes" id="UP000664761">
    <property type="component" value="Unassembled WGS sequence"/>
</dbReference>
<reference evidence="4 5" key="1">
    <citation type="submission" date="2021-03" db="EMBL/GenBank/DDBJ databases">
        <title>Sneathiella sp. CAU 1612 isolated from Kang Won-do.</title>
        <authorList>
            <person name="Kim W."/>
        </authorList>
    </citation>
    <scope>NUCLEOTIDE SEQUENCE [LARGE SCALE GENOMIC DNA]</scope>
    <source>
        <strain evidence="4 5">CAU 1612</strain>
    </source>
</reference>
<dbReference type="Gene3D" id="3.30.910.20">
    <property type="entry name" value="Skp domain"/>
    <property type="match status" value="1"/>
</dbReference>
<protein>
    <submittedName>
        <fullName evidence="4">OmpH family outer membrane protein</fullName>
    </submittedName>
</protein>
<dbReference type="PANTHER" id="PTHR35089:SF1">
    <property type="entry name" value="CHAPERONE PROTEIN SKP"/>
    <property type="match status" value="1"/>
</dbReference>
<comment type="caution">
    <text evidence="4">The sequence shown here is derived from an EMBL/GenBank/DDBJ whole genome shotgun (WGS) entry which is preliminary data.</text>
</comment>
<evidence type="ECO:0000256" key="2">
    <source>
        <dbReference type="ARBA" id="ARBA00022729"/>
    </source>
</evidence>
<feature type="coiled-coil region" evidence="3">
    <location>
        <begin position="52"/>
        <end position="97"/>
    </location>
</feature>
<sequence>MILERASRKGTMIRRLVQTSFFLLCVVFGSAQLSLAQATSSAVIGVVDMQKIMRELDVVKDINAQVKALEDKANAELMAEENKLKDERKQIERQKTLVTPDAYSKKQSDFNRKAAEFRVKVQEINRQLQISRVNALDKIRAQMLPIIREVMDKNGAALVLDVSEILFVEKPLEITEEVMGRLNKDLKKIKVEIVPLKKS</sequence>
<dbReference type="InterPro" id="IPR024930">
    <property type="entry name" value="Skp_dom_sf"/>
</dbReference>
<comment type="similarity">
    <text evidence="1">Belongs to the Skp family.</text>
</comment>
<dbReference type="EMBL" id="JAFLNC010000005">
    <property type="protein sequence ID" value="MBO0335000.1"/>
    <property type="molecule type" value="Genomic_DNA"/>
</dbReference>
<dbReference type="RefSeq" id="WP_207047316.1">
    <property type="nucleotide sequence ID" value="NZ_JAFLNC010000005.1"/>
</dbReference>
<dbReference type="InterPro" id="IPR005632">
    <property type="entry name" value="Chaperone_Skp"/>
</dbReference>
<keyword evidence="3" id="KW-0175">Coiled coil</keyword>
<proteinExistence type="inferred from homology"/>
<dbReference type="PANTHER" id="PTHR35089">
    <property type="entry name" value="CHAPERONE PROTEIN SKP"/>
    <property type="match status" value="1"/>
</dbReference>
<evidence type="ECO:0000256" key="3">
    <source>
        <dbReference type="SAM" id="Coils"/>
    </source>
</evidence>
<accession>A0ABS3F902</accession>
<evidence type="ECO:0000256" key="1">
    <source>
        <dbReference type="ARBA" id="ARBA00009091"/>
    </source>
</evidence>
<evidence type="ECO:0000313" key="4">
    <source>
        <dbReference type="EMBL" id="MBO0335000.1"/>
    </source>
</evidence>
<name>A0ABS3F902_9PROT</name>
<dbReference type="SMART" id="SM00935">
    <property type="entry name" value="OmpH"/>
    <property type="match status" value="1"/>
</dbReference>
<evidence type="ECO:0000313" key="5">
    <source>
        <dbReference type="Proteomes" id="UP000664761"/>
    </source>
</evidence>